<name>A0ABV3RSZ5_9RHOB</name>
<sequence length="82" mass="9362">MDQTREEIAARHARIFDLLRAEKLDPRPGERAAAAARHYLDDRTAHRMIDEAVASLRRPAPPTVRERRAVSLSDLFGNRSSR</sequence>
<dbReference type="EMBL" id="JBFNXX010000030">
    <property type="protein sequence ID" value="MEW9922080.1"/>
    <property type="molecule type" value="Genomic_DNA"/>
</dbReference>
<accession>A0ABV3RSZ5</accession>
<evidence type="ECO:0000313" key="3">
    <source>
        <dbReference type="Proteomes" id="UP001556098"/>
    </source>
</evidence>
<evidence type="ECO:0000256" key="1">
    <source>
        <dbReference type="SAM" id="MobiDB-lite"/>
    </source>
</evidence>
<feature type="region of interest" description="Disordered" evidence="1">
    <location>
        <begin position="58"/>
        <end position="82"/>
    </location>
</feature>
<comment type="caution">
    <text evidence="2">The sequence shown here is derived from an EMBL/GenBank/DDBJ whole genome shotgun (WGS) entry which is preliminary data.</text>
</comment>
<proteinExistence type="predicted"/>
<gene>
    <name evidence="2" type="ORF">AB2B41_20940</name>
</gene>
<keyword evidence="3" id="KW-1185">Reference proteome</keyword>
<dbReference type="Proteomes" id="UP001556098">
    <property type="component" value="Unassembled WGS sequence"/>
</dbReference>
<organism evidence="2 3">
    <name type="scientific">Sulfitobacter sediminis</name>
    <dbReference type="NCBI Taxonomy" id="3234186"/>
    <lineage>
        <taxon>Bacteria</taxon>
        <taxon>Pseudomonadati</taxon>
        <taxon>Pseudomonadota</taxon>
        <taxon>Alphaproteobacteria</taxon>
        <taxon>Rhodobacterales</taxon>
        <taxon>Roseobacteraceae</taxon>
        <taxon>Sulfitobacter</taxon>
    </lineage>
</organism>
<reference evidence="2 3" key="1">
    <citation type="submission" date="2024-07" db="EMBL/GenBank/DDBJ databases">
        <title>Marimonas sp.nov., isolated from tidal-flat sediment.</title>
        <authorList>
            <person name="Jayan J.N."/>
            <person name="Lee S.S."/>
        </authorList>
    </citation>
    <scope>NUCLEOTIDE SEQUENCE [LARGE SCALE GENOMIC DNA]</scope>
    <source>
        <strain evidence="2 3">MJW-29</strain>
    </source>
</reference>
<evidence type="ECO:0000313" key="2">
    <source>
        <dbReference type="EMBL" id="MEW9922080.1"/>
    </source>
</evidence>
<dbReference type="RefSeq" id="WP_367879777.1">
    <property type="nucleotide sequence ID" value="NZ_JBFNXX010000030.1"/>
</dbReference>
<protein>
    <submittedName>
        <fullName evidence="2">Uncharacterized protein</fullName>
    </submittedName>
</protein>